<feature type="transmembrane region" description="Helical" evidence="27">
    <location>
        <begin position="904"/>
        <end position="926"/>
    </location>
</feature>
<dbReference type="InterPro" id="IPR007484">
    <property type="entry name" value="Peptidase_M28"/>
</dbReference>
<dbReference type="GO" id="GO:0046872">
    <property type="term" value="F:metal ion binding"/>
    <property type="evidence" value="ECO:0007669"/>
    <property type="project" value="UniProtKB-KW"/>
</dbReference>
<evidence type="ECO:0000256" key="14">
    <source>
        <dbReference type="ARBA" id="ARBA00022729"/>
    </source>
</evidence>
<dbReference type="InterPro" id="IPR036834">
    <property type="entry name" value="Bcl-2-like_sf"/>
</dbReference>
<keyword evidence="14" id="KW-0732">Signal</keyword>
<evidence type="ECO:0000313" key="30">
    <source>
        <dbReference type="WBParaSite" id="MBELARI_LOCUS21171"/>
    </source>
</evidence>
<evidence type="ECO:0000256" key="1">
    <source>
        <dbReference type="ARBA" id="ARBA00001971"/>
    </source>
</evidence>
<feature type="domain" description="Apoptosis regulator Bcl-2 family BH4" evidence="28">
    <location>
        <begin position="736"/>
        <end position="755"/>
    </location>
</feature>
<dbReference type="CDD" id="cd03499">
    <property type="entry name" value="SQR_TypeC_SdhC"/>
    <property type="match status" value="1"/>
</dbReference>
<comment type="similarity">
    <text evidence="5">Belongs to the cytochrome b560 family.</text>
</comment>
<dbReference type="GO" id="GO:0005789">
    <property type="term" value="C:endoplasmic reticulum membrane"/>
    <property type="evidence" value="ECO:0007669"/>
    <property type="project" value="UniProtKB-SubCell"/>
</dbReference>
<evidence type="ECO:0000256" key="19">
    <source>
        <dbReference type="ARBA" id="ARBA00022989"/>
    </source>
</evidence>
<dbReference type="GO" id="GO:0042981">
    <property type="term" value="P:regulation of apoptotic process"/>
    <property type="evidence" value="ECO:0007669"/>
    <property type="project" value="InterPro"/>
</dbReference>
<evidence type="ECO:0000256" key="17">
    <source>
        <dbReference type="ARBA" id="ARBA00022946"/>
    </source>
</evidence>
<evidence type="ECO:0000256" key="22">
    <source>
        <dbReference type="ARBA" id="ARBA00023136"/>
    </source>
</evidence>
<evidence type="ECO:0000256" key="16">
    <source>
        <dbReference type="ARBA" id="ARBA00022824"/>
    </source>
</evidence>
<keyword evidence="11 27" id="KW-0812">Transmembrane</keyword>
<dbReference type="Proteomes" id="UP000887575">
    <property type="component" value="Unassembled WGS sequence"/>
</dbReference>
<dbReference type="InterPro" id="IPR034804">
    <property type="entry name" value="SQR/QFR_C/D"/>
</dbReference>
<reference evidence="30" key="1">
    <citation type="submission" date="2024-02" db="UniProtKB">
        <authorList>
            <consortium name="WormBaseParasite"/>
        </authorList>
    </citation>
    <scope>IDENTIFICATION</scope>
</reference>
<dbReference type="GO" id="GO:0009966">
    <property type="term" value="P:regulation of signal transduction"/>
    <property type="evidence" value="ECO:0007669"/>
    <property type="project" value="InterPro"/>
</dbReference>
<dbReference type="SMART" id="SM00265">
    <property type="entry name" value="BH4"/>
    <property type="match status" value="1"/>
</dbReference>
<dbReference type="Pfam" id="PF02180">
    <property type="entry name" value="BH4"/>
    <property type="match status" value="1"/>
</dbReference>
<dbReference type="InterPro" id="IPR000701">
    <property type="entry name" value="SuccDH_FuR_B_TM-su"/>
</dbReference>
<evidence type="ECO:0000256" key="18">
    <source>
        <dbReference type="ARBA" id="ARBA00022982"/>
    </source>
</evidence>
<dbReference type="PROSITE" id="PS50062">
    <property type="entry name" value="BCL2_FAMILY"/>
    <property type="match status" value="1"/>
</dbReference>
<dbReference type="PROSITE" id="PS00018">
    <property type="entry name" value="EF_HAND_1"/>
    <property type="match status" value="1"/>
</dbReference>
<dbReference type="SUPFAM" id="SSF53187">
    <property type="entry name" value="Zn-dependent exopeptidases"/>
    <property type="match status" value="1"/>
</dbReference>
<evidence type="ECO:0000256" key="7">
    <source>
        <dbReference type="ARBA" id="ARBA00009458"/>
    </source>
</evidence>
<dbReference type="InterPro" id="IPR002475">
    <property type="entry name" value="Bcl2-like"/>
</dbReference>
<evidence type="ECO:0000256" key="23">
    <source>
        <dbReference type="ARBA" id="ARBA00023180"/>
    </source>
</evidence>
<comment type="pathway">
    <text evidence="4">Carbohydrate metabolism; tricarboxylic acid cycle.</text>
</comment>
<dbReference type="GO" id="GO:0006099">
    <property type="term" value="P:tricarboxylic acid cycle"/>
    <property type="evidence" value="ECO:0007669"/>
    <property type="project" value="UniProtKB-KW"/>
</dbReference>
<dbReference type="Gene3D" id="1.10.437.10">
    <property type="entry name" value="Blc2-like"/>
    <property type="match status" value="1"/>
</dbReference>
<dbReference type="GO" id="GO:0005743">
    <property type="term" value="C:mitochondrial inner membrane"/>
    <property type="evidence" value="ECO:0007669"/>
    <property type="project" value="UniProtKB-SubCell"/>
</dbReference>
<evidence type="ECO:0000256" key="2">
    <source>
        <dbReference type="ARBA" id="ARBA00004389"/>
    </source>
</evidence>
<dbReference type="WBParaSite" id="MBELARI_LOCUS21171">
    <property type="protein sequence ID" value="MBELARI_LOCUS21171"/>
    <property type="gene ID" value="MBELARI_LOCUS21171"/>
</dbReference>
<evidence type="ECO:0000256" key="21">
    <source>
        <dbReference type="ARBA" id="ARBA00023128"/>
    </source>
</evidence>
<evidence type="ECO:0000256" key="27">
    <source>
        <dbReference type="SAM" id="Phobius"/>
    </source>
</evidence>
<dbReference type="PROSITE" id="PS01000">
    <property type="entry name" value="SDH_CYT_1"/>
    <property type="match status" value="1"/>
</dbReference>
<dbReference type="Gene3D" id="1.20.1300.10">
    <property type="entry name" value="Fumarate reductase/succinate dehydrogenase, transmembrane subunit"/>
    <property type="match status" value="1"/>
</dbReference>
<comment type="subcellular location">
    <subcellularLocation>
        <location evidence="2">Endoplasmic reticulum membrane</location>
        <topology evidence="2">Single-pass membrane protein</topology>
    </subcellularLocation>
    <subcellularLocation>
        <location evidence="3">Mitochondrion inner membrane</location>
        <topology evidence="3">Multi-pass membrane protein</topology>
    </subcellularLocation>
</comment>
<dbReference type="Pfam" id="PF04389">
    <property type="entry name" value="Peptidase_M28"/>
    <property type="match status" value="1"/>
</dbReference>
<dbReference type="InterPro" id="IPR018247">
    <property type="entry name" value="EF_Hand_1_Ca_BS"/>
</dbReference>
<sequence>MQDELLEAFRNPYLLISFVSVLSFCVTGSAQVTDAVQVEFKAYRLQQLEMGGTFAGSRNARMSFDAVTLDGNTLRKCIVVDWLTLVGRDLDGILSSSAGALLIVIPFDIKTLNSEQRKSFADLERALLAVRTDLPVFVVQSNAETAALLEDAASTSASSTASVISSLASPTTLLSTTSSPSATALNYQPNNVVARLSSGDRTAPTIAFVAHYDTHSAFPGLSPGSDSNGSGVVALLELLAILKKFYDKPSTRPPYNLDFLWSAAGKLNFQGARQFAEQWQDKNPESKLELAICVEGIGGKGSLYYHVAKIPNEGSAAERFLQRLRATQNIEIVAKKISVNQLLSWEHERFNIKRLAAVTVSRYPSHEEHIRHSLLDTPEQIDKEQLNNAIRSLAEAVLGYLLNLKGGVASDNRVEADYTMLSKQAVNSERIDFFMSQLTNGGRSAADQENTKAVASNIAAAAGAYAKVTQQGVLLSEISIWAGISDSIVAERVRPAAFELFVAAGVISYLAVFYQLSNVALSVLEGSEMLGQTSLALCRGSNRHLQVLRTLKQTAKRCDDLKTPIQQWGWEYLLRQRALKRPLSPNLGIYKIQLTMGMSGMHRVTGCVMAGAMLFGSVGFAVAPFNFTQFIDYIRGWNLPAFVTGTFKWIIAFPIVYHSLNGIRHMSFDMARGIDLPSIYKSGYLVMALSVLITTLIVAKALQLGRDESAVWGMATEEEPSRRLVEYDYEEPRLHIKGFVVDYFAWRISQAGHEWYEQPELPFGVQPEHQMMRQVATLFERRQAKDFEELFKDLLKDGEDLAFPRYCQVIDTLTRADPDDKAMSYGRVIGLISFGGALATRFAEMNKRNEIFKMANYTSKYIDLRIRLTWAKDGRSWSDFMRTSLEALERGEKGEMSFVMTTRLGLMLTAGAIAVLGLLFSSKFIFAKH</sequence>
<evidence type="ECO:0000256" key="5">
    <source>
        <dbReference type="ARBA" id="ARBA00007244"/>
    </source>
</evidence>
<comment type="cofactor">
    <cofactor evidence="1">
        <name>heme</name>
        <dbReference type="ChEBI" id="CHEBI:30413"/>
    </cofactor>
</comment>
<dbReference type="InterPro" id="IPR018495">
    <property type="entry name" value="Succ_DH_cyt_bsu_CS"/>
</dbReference>
<evidence type="ECO:0000256" key="15">
    <source>
        <dbReference type="ARBA" id="ARBA00022792"/>
    </source>
</evidence>
<keyword evidence="17" id="KW-0809">Transit peptide</keyword>
<dbReference type="NCBIfam" id="TIGR02970">
    <property type="entry name" value="succ_dehyd_cytB"/>
    <property type="match status" value="1"/>
</dbReference>
<feature type="transmembrane region" description="Helical" evidence="27">
    <location>
        <begin position="604"/>
        <end position="625"/>
    </location>
</feature>
<evidence type="ECO:0000256" key="10">
    <source>
        <dbReference type="ARBA" id="ARBA00022617"/>
    </source>
</evidence>
<feature type="transmembrane region" description="Helical" evidence="27">
    <location>
        <begin position="637"/>
        <end position="657"/>
    </location>
</feature>
<comment type="similarity">
    <text evidence="7">Belongs to the Bcl-2 family.</text>
</comment>
<keyword evidence="9" id="KW-0816">Tricarboxylic acid cycle</keyword>
<evidence type="ECO:0000256" key="12">
    <source>
        <dbReference type="ARBA" id="ARBA00022703"/>
    </source>
</evidence>
<dbReference type="SMART" id="SM00337">
    <property type="entry name" value="BCL"/>
    <property type="match status" value="1"/>
</dbReference>
<dbReference type="SUPFAM" id="SSF81343">
    <property type="entry name" value="Fumarate reductase respiratory complex transmembrane subunits"/>
    <property type="match status" value="1"/>
</dbReference>
<evidence type="ECO:0000313" key="29">
    <source>
        <dbReference type="Proteomes" id="UP000887575"/>
    </source>
</evidence>
<evidence type="ECO:0000256" key="11">
    <source>
        <dbReference type="ARBA" id="ARBA00022692"/>
    </source>
</evidence>
<evidence type="ECO:0000256" key="9">
    <source>
        <dbReference type="ARBA" id="ARBA00022532"/>
    </source>
</evidence>
<keyword evidence="18" id="KW-0813">Transport</keyword>
<dbReference type="Pfam" id="PF00452">
    <property type="entry name" value="Bcl-2"/>
    <property type="match status" value="1"/>
</dbReference>
<keyword evidence="16" id="KW-0256">Endoplasmic reticulum</keyword>
<evidence type="ECO:0000256" key="25">
    <source>
        <dbReference type="ARBA" id="ARBA00059246"/>
    </source>
</evidence>
<keyword evidence="18" id="KW-0249">Electron transport</keyword>
<keyword evidence="23" id="KW-0325">Glycoprotein</keyword>
<evidence type="ECO:0000256" key="8">
    <source>
        <dbReference type="ARBA" id="ARBA00014631"/>
    </source>
</evidence>
<dbReference type="PANTHER" id="PTHR31826">
    <property type="entry name" value="NICALIN"/>
    <property type="match status" value="1"/>
</dbReference>
<proteinExistence type="inferred from homology"/>
<dbReference type="GO" id="GO:0009055">
    <property type="term" value="F:electron transfer activity"/>
    <property type="evidence" value="ECO:0007669"/>
    <property type="project" value="InterPro"/>
</dbReference>
<evidence type="ECO:0000256" key="20">
    <source>
        <dbReference type="ARBA" id="ARBA00023004"/>
    </source>
</evidence>
<dbReference type="GO" id="GO:0006915">
    <property type="term" value="P:apoptotic process"/>
    <property type="evidence" value="ECO:0007669"/>
    <property type="project" value="UniProtKB-UniRule"/>
</dbReference>
<keyword evidence="19 27" id="KW-1133">Transmembrane helix</keyword>
<keyword evidence="10" id="KW-0349">Heme</keyword>
<dbReference type="GO" id="GO:0006121">
    <property type="term" value="P:mitochondrial electron transport, succinate to ubiquinone"/>
    <property type="evidence" value="ECO:0007669"/>
    <property type="project" value="UniProtKB-ARBA"/>
</dbReference>
<keyword evidence="13" id="KW-0479">Metal-binding</keyword>
<keyword evidence="20" id="KW-0408">Iron</keyword>
<dbReference type="InterPro" id="IPR046371">
    <property type="entry name" value="Bcl-2_BH1-3"/>
</dbReference>
<accession>A0AAF3F3M6</accession>
<keyword evidence="22 27" id="KW-0472">Membrane</keyword>
<dbReference type="AlphaFoldDB" id="A0AAF3F3M6"/>
<dbReference type="Pfam" id="PF01127">
    <property type="entry name" value="Sdh_cyt"/>
    <property type="match status" value="1"/>
</dbReference>
<evidence type="ECO:0000256" key="13">
    <source>
        <dbReference type="ARBA" id="ARBA00022723"/>
    </source>
</evidence>
<evidence type="ECO:0000256" key="6">
    <source>
        <dbReference type="ARBA" id="ARBA00007717"/>
    </source>
</evidence>
<comment type="similarity">
    <text evidence="6">Belongs to the nicastrin family.</text>
</comment>
<evidence type="ECO:0000256" key="3">
    <source>
        <dbReference type="ARBA" id="ARBA00004448"/>
    </source>
</evidence>
<dbReference type="PROSITE" id="PS01001">
    <property type="entry name" value="SDH_CYT_2"/>
    <property type="match status" value="1"/>
</dbReference>
<dbReference type="FunFam" id="1.20.1300.10:FF:000011">
    <property type="entry name" value="Succinate dehydrogenase cytochrome b560 subunit"/>
    <property type="match status" value="1"/>
</dbReference>
<feature type="transmembrane region" description="Helical" evidence="27">
    <location>
        <begin position="500"/>
        <end position="524"/>
    </location>
</feature>
<dbReference type="InterPro" id="IPR016574">
    <property type="entry name" value="Nicalin"/>
</dbReference>
<dbReference type="InterPro" id="IPR003093">
    <property type="entry name" value="Bcl2_BH4"/>
</dbReference>
<evidence type="ECO:0000256" key="4">
    <source>
        <dbReference type="ARBA" id="ARBA00005163"/>
    </source>
</evidence>
<feature type="transmembrane region" description="Helical" evidence="27">
    <location>
        <begin position="678"/>
        <end position="699"/>
    </location>
</feature>
<name>A0AAF3F3M6_9BILA</name>
<keyword evidence="15" id="KW-0999">Mitochondrion inner membrane</keyword>
<feature type="short sequence motif" description="BH4" evidence="26">
    <location>
        <begin position="736"/>
        <end position="755"/>
    </location>
</feature>
<comment type="function">
    <text evidence="25">Membrane-anchoring subunit of succinate dehydrogenase (SDH) that is involved in complex II of the mitochondrial electron transport chain and is responsible for transferring electrons from succinate to ubiquinone (coenzyme Q). Mediates resistance to enteropathogenic E.coli infection.</text>
</comment>
<evidence type="ECO:0000256" key="26">
    <source>
        <dbReference type="PROSITE-ProRule" id="PRU00025"/>
    </source>
</evidence>
<organism evidence="29 30">
    <name type="scientific">Mesorhabditis belari</name>
    <dbReference type="NCBI Taxonomy" id="2138241"/>
    <lineage>
        <taxon>Eukaryota</taxon>
        <taxon>Metazoa</taxon>
        <taxon>Ecdysozoa</taxon>
        <taxon>Nematoda</taxon>
        <taxon>Chromadorea</taxon>
        <taxon>Rhabditida</taxon>
        <taxon>Rhabditina</taxon>
        <taxon>Rhabditomorpha</taxon>
        <taxon>Rhabditoidea</taxon>
        <taxon>Rhabditidae</taxon>
        <taxon>Mesorhabditinae</taxon>
        <taxon>Mesorhabditis</taxon>
    </lineage>
</organism>
<dbReference type="Gene3D" id="3.40.630.10">
    <property type="entry name" value="Zn peptidases"/>
    <property type="match status" value="1"/>
</dbReference>
<keyword evidence="21" id="KW-0496">Mitochondrion</keyword>
<protein>
    <recommendedName>
        <fullName evidence="24">BOS complex subunit NCLN</fullName>
    </recommendedName>
    <alternativeName>
        <fullName evidence="8">Succinate dehydrogenase cytochrome b560 subunit, mitochondrial</fullName>
    </alternativeName>
</protein>
<dbReference type="InterPro" id="IPR014314">
    <property type="entry name" value="Succ_DH_cytb556"/>
</dbReference>
<dbReference type="PROSITE" id="PS50063">
    <property type="entry name" value="BH4_2"/>
    <property type="match status" value="1"/>
</dbReference>
<keyword evidence="12 26" id="KW-0053">Apoptosis</keyword>
<keyword evidence="29" id="KW-1185">Reference proteome</keyword>
<evidence type="ECO:0000256" key="24">
    <source>
        <dbReference type="ARBA" id="ARBA00034873"/>
    </source>
</evidence>
<dbReference type="SUPFAM" id="SSF56854">
    <property type="entry name" value="Bcl-2 inhibitors of programmed cell death"/>
    <property type="match status" value="1"/>
</dbReference>
<evidence type="ECO:0000259" key="28">
    <source>
        <dbReference type="PROSITE" id="PS50063"/>
    </source>
</evidence>